<keyword evidence="5" id="KW-1185">Reference proteome</keyword>
<dbReference type="PANTHER" id="PTHR23028:SF53">
    <property type="entry name" value="ACYL_TRANSF_3 DOMAIN-CONTAINING PROTEIN"/>
    <property type="match status" value="1"/>
</dbReference>
<dbReference type="OrthoDB" id="3404679at2"/>
<feature type="domain" description="Acyltransferase 3" evidence="3">
    <location>
        <begin position="71"/>
        <end position="432"/>
    </location>
</feature>
<feature type="transmembrane region" description="Helical" evidence="2">
    <location>
        <begin position="234"/>
        <end position="256"/>
    </location>
</feature>
<gene>
    <name evidence="4" type="ORF">EJ419_06170</name>
</gene>
<accession>A0A4R0QRL3</accession>
<keyword evidence="2" id="KW-0472">Membrane</keyword>
<evidence type="ECO:0000313" key="5">
    <source>
        <dbReference type="Proteomes" id="UP000291289"/>
    </source>
</evidence>
<proteinExistence type="predicted"/>
<keyword evidence="2" id="KW-0812">Transmembrane</keyword>
<dbReference type="GO" id="GO:0009103">
    <property type="term" value="P:lipopolysaccharide biosynthetic process"/>
    <property type="evidence" value="ECO:0007669"/>
    <property type="project" value="TreeGrafter"/>
</dbReference>
<keyword evidence="4" id="KW-0808">Transferase</keyword>
<feature type="transmembrane region" description="Helical" evidence="2">
    <location>
        <begin position="416"/>
        <end position="437"/>
    </location>
</feature>
<dbReference type="GO" id="GO:0016747">
    <property type="term" value="F:acyltransferase activity, transferring groups other than amino-acyl groups"/>
    <property type="evidence" value="ECO:0007669"/>
    <property type="project" value="InterPro"/>
</dbReference>
<dbReference type="EMBL" id="RXLP01000023">
    <property type="protein sequence ID" value="TCD54008.1"/>
    <property type="molecule type" value="Genomic_DNA"/>
</dbReference>
<dbReference type="AlphaFoldDB" id="A0A4R0QRL3"/>
<feature type="transmembrane region" description="Helical" evidence="2">
    <location>
        <begin position="71"/>
        <end position="91"/>
    </location>
</feature>
<evidence type="ECO:0000256" key="1">
    <source>
        <dbReference type="SAM" id="MobiDB-lite"/>
    </source>
</evidence>
<feature type="transmembrane region" description="Helical" evidence="2">
    <location>
        <begin position="97"/>
        <end position="118"/>
    </location>
</feature>
<dbReference type="Pfam" id="PF01757">
    <property type="entry name" value="Acyl_transf_3"/>
    <property type="match status" value="1"/>
</dbReference>
<feature type="transmembrane region" description="Helical" evidence="2">
    <location>
        <begin position="458"/>
        <end position="478"/>
    </location>
</feature>
<dbReference type="PANTHER" id="PTHR23028">
    <property type="entry name" value="ACETYLTRANSFERASE"/>
    <property type="match status" value="1"/>
</dbReference>
<evidence type="ECO:0000256" key="2">
    <source>
        <dbReference type="SAM" id="Phobius"/>
    </source>
</evidence>
<feature type="transmembrane region" description="Helical" evidence="2">
    <location>
        <begin position="376"/>
        <end position="396"/>
    </location>
</feature>
<keyword evidence="4" id="KW-0012">Acyltransferase</keyword>
<evidence type="ECO:0000259" key="3">
    <source>
        <dbReference type="Pfam" id="PF01757"/>
    </source>
</evidence>
<feature type="region of interest" description="Disordered" evidence="1">
    <location>
        <begin position="45"/>
        <end position="68"/>
    </location>
</feature>
<dbReference type="GO" id="GO:0016020">
    <property type="term" value="C:membrane"/>
    <property type="evidence" value="ECO:0007669"/>
    <property type="project" value="TreeGrafter"/>
</dbReference>
<name>A0A4R0QRL3_9BIFI</name>
<organism evidence="4 5">
    <name type="scientific">Alloscardovia theropitheci</name>
    <dbReference type="NCBI Taxonomy" id="2496842"/>
    <lineage>
        <taxon>Bacteria</taxon>
        <taxon>Bacillati</taxon>
        <taxon>Actinomycetota</taxon>
        <taxon>Actinomycetes</taxon>
        <taxon>Bifidobacteriales</taxon>
        <taxon>Bifidobacteriaceae</taxon>
        <taxon>Alloscardovia</taxon>
    </lineage>
</organism>
<dbReference type="InterPro" id="IPR002656">
    <property type="entry name" value="Acyl_transf_3_dom"/>
</dbReference>
<sequence length="739" mass="81108">MESNYTKMYSIHVGKNNVAVKCVQADNETDSNSVLNNDEDVIKINDNKNRDTAKNSDDSAKGGKSGSRKRIHGLDGIRALAVILVVGYHFIPQVFPQGYVGVDVFLVLSGFLITYLLIQEVDSTKRINLISFWARRLRRIVPAVFVMVGVSVSTALFIGGDVLVGIRRQIITAFTFTYNWGEIIAGSTYFDQANPALFKNLWSLAVEEQFYLLWPILLWLLIAPKLIKKRNVALVVALVLAGLSFTWAIALTAHGADATRIHVGTDSHAYGLMLGAALAIAHKKIISVRMNNRRYTALFFGIAGWLGIISLVCLSCAPLSRIPLGTLLPMPAISFIASILTILSISSTFAYSQWLNLTNDTHAIIQLRGAISERSLVGFLQLVPLRWVGLRSYGIYLWHWPLSVLALYCVPGLNVWVRAVIIVALTFICAGLSWKFVEQPIIRDTAYGWMHSLSKRSRVVVIAALAVATTLSGCAIVMQPEMTSAQRTILEARKANAAMKDSLGKSQKSSRLDSKSDSSPKSKKNSTRNTQKKSADSTKEKRLDSKKRQSTSNSKKDAVKSGKTAQKMHNQPEIIGANITVIGDSVTEASSMMLNQDFPGIYVDGVVNRTGANAAQFLADADNNPSVGRRHYVVVGLAANATWRQEWLDALLNQVGSDRKLILVNGFGPSTSSWIFQSNDVIAAYAGAHRGQVFVADWAGQIKDHTDLLAQDYVHPTFDGGAHYFSLAVKNALEEAYRS</sequence>
<feature type="region of interest" description="Disordered" evidence="1">
    <location>
        <begin position="499"/>
        <end position="572"/>
    </location>
</feature>
<feature type="transmembrane region" description="Helical" evidence="2">
    <location>
        <begin position="332"/>
        <end position="355"/>
    </location>
</feature>
<protein>
    <submittedName>
        <fullName evidence="4">Acyltransferase</fullName>
    </submittedName>
</protein>
<keyword evidence="2" id="KW-1133">Transmembrane helix</keyword>
<feature type="compositionally biased region" description="Basic and acidic residues" evidence="1">
    <location>
        <begin position="510"/>
        <end position="520"/>
    </location>
</feature>
<feature type="transmembrane region" description="Helical" evidence="2">
    <location>
        <begin position="139"/>
        <end position="158"/>
    </location>
</feature>
<feature type="compositionally biased region" description="Basic and acidic residues" evidence="1">
    <location>
        <begin position="533"/>
        <end position="547"/>
    </location>
</feature>
<evidence type="ECO:0000313" key="4">
    <source>
        <dbReference type="EMBL" id="TCD54008.1"/>
    </source>
</evidence>
<feature type="transmembrane region" description="Helical" evidence="2">
    <location>
        <begin position="210"/>
        <end position="227"/>
    </location>
</feature>
<reference evidence="4 5" key="1">
    <citation type="submission" date="2018-12" db="EMBL/GenBank/DDBJ databases">
        <title>Alloscrdovia theropitheci sp. nov: a novel taxon from the feces of the bleeding-herat monkey (Theropithecus geleda).</title>
        <authorList>
            <person name="Modesto M."/>
        </authorList>
    </citation>
    <scope>NUCLEOTIDE SEQUENCE [LARGE SCALE GENOMIC DNA]</scope>
    <source>
        <strain evidence="4 5">GLDI4/2</strain>
    </source>
</reference>
<feature type="transmembrane region" description="Helical" evidence="2">
    <location>
        <begin position="298"/>
        <end position="320"/>
    </location>
</feature>
<dbReference type="Proteomes" id="UP000291289">
    <property type="component" value="Unassembled WGS sequence"/>
</dbReference>
<dbReference type="InterPro" id="IPR050879">
    <property type="entry name" value="Acyltransferase_3"/>
</dbReference>
<feature type="compositionally biased region" description="Basic and acidic residues" evidence="1">
    <location>
        <begin position="45"/>
        <end position="61"/>
    </location>
</feature>
<comment type="caution">
    <text evidence="4">The sequence shown here is derived from an EMBL/GenBank/DDBJ whole genome shotgun (WGS) entry which is preliminary data.</text>
</comment>
<dbReference type="SUPFAM" id="SSF52266">
    <property type="entry name" value="SGNH hydrolase"/>
    <property type="match status" value="1"/>
</dbReference>
<feature type="transmembrane region" description="Helical" evidence="2">
    <location>
        <begin position="268"/>
        <end position="286"/>
    </location>
</feature>